<evidence type="ECO:0000256" key="7">
    <source>
        <dbReference type="ARBA" id="ARBA00022840"/>
    </source>
</evidence>
<dbReference type="InterPro" id="IPR001610">
    <property type="entry name" value="PAC"/>
</dbReference>
<dbReference type="RefSeq" id="WP_063233477.1">
    <property type="nucleotide sequence ID" value="NZ_BCVO01000009.1"/>
</dbReference>
<organism evidence="12 13">
    <name type="scientific">Peribacillus simplex NBRC 15720 = DSM 1321</name>
    <dbReference type="NCBI Taxonomy" id="1349754"/>
    <lineage>
        <taxon>Bacteria</taxon>
        <taxon>Bacillati</taxon>
        <taxon>Bacillota</taxon>
        <taxon>Bacilli</taxon>
        <taxon>Bacillales</taxon>
        <taxon>Bacillaceae</taxon>
        <taxon>Peribacillus</taxon>
    </lineage>
</organism>
<evidence type="ECO:0000313" key="13">
    <source>
        <dbReference type="Proteomes" id="UP000214618"/>
    </source>
</evidence>
<name>A0A223EBS4_9BACI</name>
<feature type="domain" description="PAS" evidence="10">
    <location>
        <begin position="5"/>
        <end position="54"/>
    </location>
</feature>
<dbReference type="SUPFAM" id="SSF55874">
    <property type="entry name" value="ATPase domain of HSP90 chaperone/DNA topoisomerase II/histidine kinase"/>
    <property type="match status" value="1"/>
</dbReference>
<dbReference type="PROSITE" id="PS50113">
    <property type="entry name" value="PAC"/>
    <property type="match status" value="2"/>
</dbReference>
<dbReference type="GO" id="GO:0006355">
    <property type="term" value="P:regulation of DNA-templated transcription"/>
    <property type="evidence" value="ECO:0007669"/>
    <property type="project" value="InterPro"/>
</dbReference>
<dbReference type="InterPro" id="IPR013767">
    <property type="entry name" value="PAS_fold"/>
</dbReference>
<feature type="domain" description="PAC" evidence="11">
    <location>
        <begin position="323"/>
        <end position="375"/>
    </location>
</feature>
<evidence type="ECO:0000256" key="1">
    <source>
        <dbReference type="ARBA" id="ARBA00000085"/>
    </source>
</evidence>
<dbReference type="InterPro" id="IPR000014">
    <property type="entry name" value="PAS"/>
</dbReference>
<dbReference type="GO" id="GO:0016020">
    <property type="term" value="C:membrane"/>
    <property type="evidence" value="ECO:0007669"/>
    <property type="project" value="InterPro"/>
</dbReference>
<dbReference type="PANTHER" id="PTHR24421">
    <property type="entry name" value="NITRATE/NITRITE SENSOR PROTEIN NARX-RELATED"/>
    <property type="match status" value="1"/>
</dbReference>
<dbReference type="AlphaFoldDB" id="A0A223EBS4"/>
<keyword evidence="4" id="KW-0808">Transferase</keyword>
<keyword evidence="6" id="KW-0418">Kinase</keyword>
<dbReference type="GeneID" id="56471325"/>
<dbReference type="SMART" id="SM00091">
    <property type="entry name" value="PAS"/>
    <property type="match status" value="3"/>
</dbReference>
<keyword evidence="5" id="KW-0547">Nucleotide-binding</keyword>
<evidence type="ECO:0000256" key="4">
    <source>
        <dbReference type="ARBA" id="ARBA00022679"/>
    </source>
</evidence>
<dbReference type="EC" id="2.7.13.3" evidence="2"/>
<keyword evidence="3" id="KW-0597">Phosphoprotein</keyword>
<dbReference type="GO" id="GO:0046983">
    <property type="term" value="F:protein dimerization activity"/>
    <property type="evidence" value="ECO:0007669"/>
    <property type="project" value="InterPro"/>
</dbReference>
<evidence type="ECO:0000259" key="11">
    <source>
        <dbReference type="PROSITE" id="PS50113"/>
    </source>
</evidence>
<dbReference type="InterPro" id="IPR036890">
    <property type="entry name" value="HATPase_C_sf"/>
</dbReference>
<dbReference type="SMART" id="SM00086">
    <property type="entry name" value="PAC"/>
    <property type="match status" value="2"/>
</dbReference>
<accession>A0A223EBS4</accession>
<evidence type="ECO:0000259" key="9">
    <source>
        <dbReference type="PROSITE" id="PS50109"/>
    </source>
</evidence>
<dbReference type="Gene3D" id="3.30.565.10">
    <property type="entry name" value="Histidine kinase-like ATPase, C-terminal domain"/>
    <property type="match status" value="1"/>
</dbReference>
<dbReference type="PANTHER" id="PTHR24421:SF10">
    <property type="entry name" value="NITRATE_NITRITE SENSOR PROTEIN NARQ"/>
    <property type="match status" value="1"/>
</dbReference>
<dbReference type="Gene3D" id="3.30.450.20">
    <property type="entry name" value="PAS domain"/>
    <property type="match status" value="3"/>
</dbReference>
<dbReference type="GO" id="GO:0005524">
    <property type="term" value="F:ATP binding"/>
    <property type="evidence" value="ECO:0007669"/>
    <property type="project" value="UniProtKB-KW"/>
</dbReference>
<proteinExistence type="predicted"/>
<dbReference type="CDD" id="cd16917">
    <property type="entry name" value="HATPase_UhpB-NarQ-NarX-like"/>
    <property type="match status" value="1"/>
</dbReference>
<comment type="catalytic activity">
    <reaction evidence="1">
        <text>ATP + protein L-histidine = ADP + protein N-phospho-L-histidine.</text>
        <dbReference type="EC" id="2.7.13.3"/>
    </reaction>
</comment>
<keyword evidence="8" id="KW-0902">Two-component regulatory system</keyword>
<dbReference type="InterPro" id="IPR000700">
    <property type="entry name" value="PAS-assoc_C"/>
</dbReference>
<dbReference type="InterPro" id="IPR050482">
    <property type="entry name" value="Sensor_HK_TwoCompSys"/>
</dbReference>
<dbReference type="Pfam" id="PF02518">
    <property type="entry name" value="HATPase_c"/>
    <property type="match status" value="1"/>
</dbReference>
<dbReference type="InterPro" id="IPR003594">
    <property type="entry name" value="HATPase_dom"/>
</dbReference>
<dbReference type="Pfam" id="PF07730">
    <property type="entry name" value="HisKA_3"/>
    <property type="match status" value="1"/>
</dbReference>
<dbReference type="Proteomes" id="UP000214618">
    <property type="component" value="Chromosome"/>
</dbReference>
<dbReference type="GO" id="GO:0000155">
    <property type="term" value="F:phosphorelay sensor kinase activity"/>
    <property type="evidence" value="ECO:0007669"/>
    <property type="project" value="InterPro"/>
</dbReference>
<feature type="domain" description="Histidine kinase" evidence="9">
    <location>
        <begin position="390"/>
        <end position="577"/>
    </location>
</feature>
<evidence type="ECO:0000256" key="3">
    <source>
        <dbReference type="ARBA" id="ARBA00022553"/>
    </source>
</evidence>
<evidence type="ECO:0000256" key="2">
    <source>
        <dbReference type="ARBA" id="ARBA00012438"/>
    </source>
</evidence>
<dbReference type="Pfam" id="PF13426">
    <property type="entry name" value="PAS_9"/>
    <property type="match status" value="2"/>
</dbReference>
<keyword evidence="7" id="KW-0067">ATP-binding</keyword>
<dbReference type="Pfam" id="PF00989">
    <property type="entry name" value="PAS"/>
    <property type="match status" value="1"/>
</dbReference>
<dbReference type="CDD" id="cd00130">
    <property type="entry name" value="PAS"/>
    <property type="match status" value="3"/>
</dbReference>
<dbReference type="SMART" id="SM00387">
    <property type="entry name" value="HATPase_c"/>
    <property type="match status" value="1"/>
</dbReference>
<dbReference type="OrthoDB" id="9760839at2"/>
<dbReference type="NCBIfam" id="TIGR00229">
    <property type="entry name" value="sensory_box"/>
    <property type="match status" value="3"/>
</dbReference>
<evidence type="ECO:0000256" key="8">
    <source>
        <dbReference type="ARBA" id="ARBA00023012"/>
    </source>
</evidence>
<evidence type="ECO:0000256" key="5">
    <source>
        <dbReference type="ARBA" id="ARBA00022741"/>
    </source>
</evidence>
<evidence type="ECO:0000259" key="10">
    <source>
        <dbReference type="PROSITE" id="PS50112"/>
    </source>
</evidence>
<feature type="domain" description="PAC" evidence="11">
    <location>
        <begin position="195"/>
        <end position="247"/>
    </location>
</feature>
<gene>
    <name evidence="12" type="ORF">BS1321_01120</name>
</gene>
<sequence length="580" mass="67070">MDWNNHLKMEKEISSGSSDATILVNESGVISFANQQVCESFGYLNHELIGEKLLNLMPGANLQASGEGEIIHQFGIHRDGHAFSLFFRVNAFSLEKEVYYLVVFHKVKDQSRLNQQLSYPINELVDLMYALDESTIVAFTDEKGKIKSVNKKFCEVSQYSEAELIGKDHRIINSGYHSKGFMQELWRTISSGSVWRGEIKNKAKDGTYYWVDTTIVPFLNEKGNPYKYLAVRKEITEYKRVVEELGKSVNKMTDFQFALDASSIIAITDHRGTIKYVNDQFCRISKFSKEELIGQDHRIINSGFHSREFFSSLWKTISAGEVWKGEIKNKTKDSTYYWVDTTIVPFLDEYNKPYQYLAIRYEVTQRKLAEEKIQKMTGKIIDVQEEERKRISRELHDDIGQNLYSHLITINRLQTEMDHPLLNQMQDEATEIIEALRQLSWELRPSVLDDLGLFPAIRSLLVQFSEHHHIKVHFKCYLNCRLNTNKEITIYRIIQEALTNIRKYAQTEEATVTIWEIEKEVRVEIEDKGKGFDIEKVTRGVGLFSMEERARASGGNLILQSSEGKGTKVILKMPMVNGFL</sequence>
<dbReference type="PROSITE" id="PS50109">
    <property type="entry name" value="HIS_KIN"/>
    <property type="match status" value="1"/>
</dbReference>
<dbReference type="InterPro" id="IPR011712">
    <property type="entry name" value="Sig_transdc_His_kin_sub3_dim/P"/>
</dbReference>
<dbReference type="InterPro" id="IPR005467">
    <property type="entry name" value="His_kinase_dom"/>
</dbReference>
<evidence type="ECO:0000256" key="6">
    <source>
        <dbReference type="ARBA" id="ARBA00022777"/>
    </source>
</evidence>
<dbReference type="Gene3D" id="1.20.5.1930">
    <property type="match status" value="1"/>
</dbReference>
<dbReference type="EMBL" id="CP017704">
    <property type="protein sequence ID" value="ASS92698.1"/>
    <property type="molecule type" value="Genomic_DNA"/>
</dbReference>
<protein>
    <recommendedName>
        <fullName evidence="2">histidine kinase</fullName>
        <ecNumber evidence="2">2.7.13.3</ecNumber>
    </recommendedName>
</protein>
<evidence type="ECO:0000313" key="12">
    <source>
        <dbReference type="EMBL" id="ASS92698.1"/>
    </source>
</evidence>
<dbReference type="PROSITE" id="PS50112">
    <property type="entry name" value="PAS"/>
    <property type="match status" value="2"/>
</dbReference>
<feature type="domain" description="PAS" evidence="10">
    <location>
        <begin position="251"/>
        <end position="295"/>
    </location>
</feature>
<dbReference type="SUPFAM" id="SSF55785">
    <property type="entry name" value="PYP-like sensor domain (PAS domain)"/>
    <property type="match status" value="3"/>
</dbReference>
<dbReference type="InterPro" id="IPR035965">
    <property type="entry name" value="PAS-like_dom_sf"/>
</dbReference>
<reference evidence="12 13" key="1">
    <citation type="submission" date="2016-10" db="EMBL/GenBank/DDBJ databases">
        <title>The whole genome sequencing and assembly of Bacillus simplex DSM 1321 strain.</title>
        <authorList>
            <person name="Park M.-K."/>
            <person name="Lee Y.-J."/>
            <person name="Yi H."/>
            <person name="Bahn Y.-S."/>
            <person name="Kim J.F."/>
            <person name="Lee D.-W."/>
        </authorList>
    </citation>
    <scope>NUCLEOTIDE SEQUENCE [LARGE SCALE GENOMIC DNA]</scope>
    <source>
        <strain evidence="12 13">DSM 1321</strain>
    </source>
</reference>